<protein>
    <recommendedName>
        <fullName evidence="4">UrcA family protein</fullName>
    </recommendedName>
</protein>
<evidence type="ECO:0000313" key="3">
    <source>
        <dbReference type="Proteomes" id="UP000001364"/>
    </source>
</evidence>
<dbReference type="RefSeq" id="WP_024265937.1">
    <property type="nucleotide sequence ID" value="NC_011916.1"/>
</dbReference>
<accession>A0A0H3IFN4</accession>
<evidence type="ECO:0008006" key="4">
    <source>
        <dbReference type="Google" id="ProtNLM"/>
    </source>
</evidence>
<dbReference type="HOGENOM" id="CLU_2104586_0_0_5"/>
<evidence type="ECO:0000256" key="1">
    <source>
        <dbReference type="SAM" id="SignalP"/>
    </source>
</evidence>
<sequence length="117" mass="12681">MRKFIMSLTTVATLSLAAVPVLGLTQAANASESDPRVSIAVSDLNLSNPAQAALFKARVQQAGETLCRAKLRNNTLDMSFGQCRVEVQREAERQLSKPQRKALIQAKRATTVELAAQ</sequence>
<dbReference type="InterPro" id="IPR030972">
    <property type="entry name" value="UrcA_uranyl"/>
</dbReference>
<dbReference type="Proteomes" id="UP000001364">
    <property type="component" value="Chromosome"/>
</dbReference>
<dbReference type="OrthoDB" id="7189094at2"/>
<keyword evidence="3" id="KW-1185">Reference proteome</keyword>
<feature type="signal peptide" evidence="1">
    <location>
        <begin position="1"/>
        <end position="30"/>
    </location>
</feature>
<gene>
    <name evidence="2" type="ordered locus">CCNA_03906</name>
</gene>
<proteinExistence type="predicted"/>
<dbReference type="KEGG" id="ccs:CCNA_03906"/>
<keyword evidence="1" id="KW-0732">Signal</keyword>
<dbReference type="RefSeq" id="YP_008877626.1">
    <property type="nucleotide sequence ID" value="NC_011916.1"/>
</dbReference>
<evidence type="ECO:0000313" key="2">
    <source>
        <dbReference type="EMBL" id="AGJ94625.1"/>
    </source>
</evidence>
<reference evidence="2 3" key="1">
    <citation type="journal article" date="2010" name="J. Bacteriol.">
        <title>The genetic basis of laboratory adaptation in Caulobacter crescentus.</title>
        <authorList>
            <person name="Marks M.E."/>
            <person name="Castro-Rojas C.M."/>
            <person name="Teiling C."/>
            <person name="Du L."/>
            <person name="Kapatral V."/>
            <person name="Walunas T.L."/>
            <person name="Crosson S."/>
        </authorList>
    </citation>
    <scope>NUCLEOTIDE SEQUENCE [LARGE SCALE GENOMIC DNA]</scope>
    <source>
        <strain evidence="3">NA1000 / CB15N</strain>
    </source>
</reference>
<dbReference type="GeneID" id="17829445"/>
<dbReference type="EMBL" id="CP001340">
    <property type="protein sequence ID" value="AGJ94625.1"/>
    <property type="molecule type" value="Genomic_DNA"/>
</dbReference>
<organism evidence="2 3">
    <name type="scientific">Caulobacter vibrioides (strain NA1000 / CB15N)</name>
    <name type="common">Caulobacter crescentus</name>
    <dbReference type="NCBI Taxonomy" id="565050"/>
    <lineage>
        <taxon>Bacteria</taxon>
        <taxon>Pseudomonadati</taxon>
        <taxon>Pseudomonadota</taxon>
        <taxon>Alphaproteobacteria</taxon>
        <taxon>Caulobacterales</taxon>
        <taxon>Caulobacteraceae</taxon>
        <taxon>Caulobacter</taxon>
    </lineage>
</organism>
<dbReference type="AlphaFoldDB" id="A0A0H3IFN4"/>
<feature type="chain" id="PRO_5002612135" description="UrcA family protein" evidence="1">
    <location>
        <begin position="31"/>
        <end position="117"/>
    </location>
</feature>
<name>A0A0H3IFN4_CAUVN</name>
<dbReference type="NCBIfam" id="TIGR04433">
    <property type="entry name" value="UrcA_uranyl"/>
    <property type="match status" value="1"/>
</dbReference>